<protein>
    <submittedName>
        <fullName evidence="1">Uncharacterized protein</fullName>
    </submittedName>
</protein>
<evidence type="ECO:0000313" key="1">
    <source>
        <dbReference type="EMBL" id="GBR74248.1"/>
    </source>
</evidence>
<evidence type="ECO:0000313" key="2">
    <source>
        <dbReference type="Proteomes" id="UP000269352"/>
    </source>
</evidence>
<dbReference type="Proteomes" id="UP000269352">
    <property type="component" value="Unassembled WGS sequence"/>
</dbReference>
<gene>
    <name evidence="1" type="ORF">NO1_1458</name>
</gene>
<accession>A0A388TBR6</accession>
<name>A0A388TBR6_TERA1</name>
<sequence length="143" mass="16160">MTGCNGRLVVKNADVNDIIPLFKEFVALYGYNLTYANDKTGAYRVEMGQVYIPAQTETVRQRASIATENIYTQPQLNSYEESRWKTVSAIDRYVLVAVMARITAKNGDVIIQLDSTESVGPTSSQVNLLRKYFRDLGYQAEFE</sequence>
<proteinExistence type="predicted"/>
<dbReference type="AlphaFoldDB" id="A0A388TBR6"/>
<comment type="caution">
    <text evidence="1">The sequence shown here is derived from an EMBL/GenBank/DDBJ whole genome shotgun (WGS) entry which is preliminary data.</text>
</comment>
<reference evidence="1 2" key="1">
    <citation type="journal article" date="2019" name="ISME J.">
        <title>Genome analyses of uncultured TG2/ZB3 bacteria in 'Margulisbacteria' specifically attached to ectosymbiotic spirochetes of protists in the termite gut.</title>
        <authorList>
            <person name="Utami Y.D."/>
            <person name="Kuwahara H."/>
            <person name="Igai K."/>
            <person name="Murakami T."/>
            <person name="Sugaya K."/>
            <person name="Morikawa T."/>
            <person name="Nagura Y."/>
            <person name="Yuki M."/>
            <person name="Deevong P."/>
            <person name="Inoue T."/>
            <person name="Kihara K."/>
            <person name="Lo N."/>
            <person name="Yamada A."/>
            <person name="Ohkuma M."/>
            <person name="Hongoh Y."/>
        </authorList>
    </citation>
    <scope>NUCLEOTIDE SEQUENCE [LARGE SCALE GENOMIC DNA]</scope>
    <source>
        <strain evidence="1">NkOx7-01</strain>
    </source>
</reference>
<organism evidence="1 2">
    <name type="scientific">Termititenax aidoneus</name>
    <dbReference type="NCBI Taxonomy" id="2218524"/>
    <lineage>
        <taxon>Bacteria</taxon>
        <taxon>Bacillati</taxon>
        <taxon>Candidatus Margulisiibacteriota</taxon>
        <taxon>Candidatus Termititenacia</taxon>
        <taxon>Candidatus Termititenacales</taxon>
        <taxon>Candidatus Termititenacaceae</taxon>
        <taxon>Candidatus Termititenax</taxon>
    </lineage>
</organism>
<dbReference type="EMBL" id="BGZN01000036">
    <property type="protein sequence ID" value="GBR74248.1"/>
    <property type="molecule type" value="Genomic_DNA"/>
</dbReference>
<keyword evidence="2" id="KW-1185">Reference proteome</keyword>